<keyword evidence="8" id="KW-1185">Reference proteome</keyword>
<dbReference type="OrthoDB" id="8064at10239"/>
<dbReference type="InterPro" id="IPR017907">
    <property type="entry name" value="Znf_RING_CS"/>
</dbReference>
<dbReference type="GO" id="GO:0008270">
    <property type="term" value="F:zinc ion binding"/>
    <property type="evidence" value="ECO:0007669"/>
    <property type="project" value="UniProtKB-KW"/>
</dbReference>
<keyword evidence="1" id="KW-0479">Metal-binding</keyword>
<dbReference type="Proteomes" id="UP000202544">
    <property type="component" value="Segment"/>
</dbReference>
<dbReference type="InterPro" id="IPR013083">
    <property type="entry name" value="Znf_RING/FYVE/PHD"/>
</dbReference>
<proteinExistence type="predicted"/>
<dbReference type="RefSeq" id="YP_003429347.1">
    <property type="nucleotide sequence ID" value="NC_013797.1"/>
</dbReference>
<organism evidence="7 8">
    <name type="scientific">Pieris rapae granulovirus Wuhan</name>
    <dbReference type="NCBI Taxonomy" id="2848030"/>
    <lineage>
        <taxon>Viruses</taxon>
        <taxon>Viruses incertae sedis</taxon>
        <taxon>Naldaviricetes</taxon>
        <taxon>Lefavirales</taxon>
        <taxon>Baculoviridae</taxon>
        <taxon>Betabaculovirus</taxon>
        <taxon>Betabaculovirus arrapae</taxon>
    </lineage>
</organism>
<reference evidence="7 8" key="1">
    <citation type="journal article" date="2011" name="J. Proteome Res.">
        <title>ODV-associated proteins of the Pieris rapae granulovirus.</title>
        <authorList>
            <person name="Wang X.F."/>
            <person name="Zhang B.Q."/>
            <person name="Xu H.J."/>
            <person name="Cui Y.J."/>
            <person name="Xu Y.P."/>
            <person name="Zhang M.J."/>
            <person name="Han Y.S."/>
            <person name="Lee Y.S."/>
            <person name="Bao Y.Y."/>
            <person name="Zhang C.X."/>
        </authorList>
    </citation>
    <scope>NUCLEOTIDE SEQUENCE [LARGE SCALE GENOMIC DNA]</scope>
    <source>
        <strain evidence="7">Wuhan</strain>
    </source>
</reference>
<keyword evidence="5" id="KW-0175">Coiled coil</keyword>
<dbReference type="Gene3D" id="3.30.40.10">
    <property type="entry name" value="Zinc/RING finger domain, C3HC4 (zinc finger)"/>
    <property type="match status" value="1"/>
</dbReference>
<evidence type="ECO:0000256" key="4">
    <source>
        <dbReference type="PROSITE-ProRule" id="PRU00175"/>
    </source>
</evidence>
<dbReference type="SUPFAM" id="SSF57850">
    <property type="entry name" value="RING/U-box"/>
    <property type="match status" value="1"/>
</dbReference>
<feature type="coiled-coil region" evidence="5">
    <location>
        <begin position="112"/>
        <end position="213"/>
    </location>
</feature>
<name>D2J4J0_9BBAC</name>
<dbReference type="InterPro" id="IPR001841">
    <property type="entry name" value="Znf_RING"/>
</dbReference>
<dbReference type="KEGG" id="vg:11107030"/>
<protein>
    <submittedName>
        <fullName evidence="7">PE38</fullName>
    </submittedName>
</protein>
<evidence type="ECO:0000256" key="2">
    <source>
        <dbReference type="ARBA" id="ARBA00022771"/>
    </source>
</evidence>
<dbReference type="EMBL" id="GQ884143">
    <property type="protein sequence ID" value="ACZ63509.1"/>
    <property type="molecule type" value="Genomic_DNA"/>
</dbReference>
<evidence type="ECO:0000313" key="8">
    <source>
        <dbReference type="Proteomes" id="UP000202544"/>
    </source>
</evidence>
<evidence type="ECO:0000256" key="5">
    <source>
        <dbReference type="SAM" id="Coils"/>
    </source>
</evidence>
<evidence type="ECO:0000313" key="7">
    <source>
        <dbReference type="EMBL" id="ACZ63509.1"/>
    </source>
</evidence>
<dbReference type="SMART" id="SM00184">
    <property type="entry name" value="RING"/>
    <property type="match status" value="1"/>
</dbReference>
<evidence type="ECO:0000256" key="1">
    <source>
        <dbReference type="ARBA" id="ARBA00022723"/>
    </source>
</evidence>
<keyword evidence="2 4" id="KW-0863">Zinc-finger</keyword>
<keyword evidence="3" id="KW-0862">Zinc</keyword>
<accession>D2J4J0</accession>
<evidence type="ECO:0000259" key="6">
    <source>
        <dbReference type="PROSITE" id="PS50089"/>
    </source>
</evidence>
<reference evidence="7 8" key="2">
    <citation type="journal article" date="2012" name="J. Virol.">
        <title>The Genome of Pieris rapae Granulovirus.</title>
        <authorList>
            <person name="Zhang B.Q."/>
            <person name="Cheng R.L."/>
            <person name="Wang X.F."/>
            <person name="Zhang C.X."/>
        </authorList>
    </citation>
    <scope>NUCLEOTIDE SEQUENCE [LARGE SCALE GENOMIC DNA]</scope>
    <source>
        <strain evidence="7">Wuhan</strain>
    </source>
</reference>
<dbReference type="PROSITE" id="PS00518">
    <property type="entry name" value="ZF_RING_1"/>
    <property type="match status" value="1"/>
</dbReference>
<dbReference type="GeneID" id="11107030"/>
<evidence type="ECO:0000256" key="3">
    <source>
        <dbReference type="ARBA" id="ARBA00022833"/>
    </source>
</evidence>
<dbReference type="PROSITE" id="PS50089">
    <property type="entry name" value="ZF_RING_2"/>
    <property type="match status" value="1"/>
</dbReference>
<sequence length="287" mass="33796">MATIKGFCFVCTETYEQSGDFMGMFLTPKECSHPICYNCVVGLYANAETQVRCPTCRVAVLQWEIFTKKKSLTVKFVVQNTEEHHNNYNAHINYVLENMAPIDFDTSNDDNANDNNTLIELLQNQLKDAKNLLDNTKKFLSRNIIKQQLEIENLRQIIFDLNSEQENLNSQQENLRNQNNSLTRELKMIECENFVYETTIDELNNQYKILQKQIIYLKNFNKNLVQKCNDFANDKKKIANLQIELEKTKCLMQKYKKNAKVNEYNCNVAYRKIKQFQCLTKRYIENP</sequence>
<feature type="domain" description="RING-type" evidence="6">
    <location>
        <begin position="8"/>
        <end position="57"/>
    </location>
</feature>